<dbReference type="NCBIfam" id="TIGR00227">
    <property type="entry name" value="ribD_Cterm"/>
    <property type="match status" value="1"/>
</dbReference>
<dbReference type="InterPro" id="IPR024072">
    <property type="entry name" value="DHFR-like_dom_sf"/>
</dbReference>
<dbReference type="InterPro" id="IPR004794">
    <property type="entry name" value="Eubact_RibD"/>
</dbReference>
<evidence type="ECO:0000313" key="16">
    <source>
        <dbReference type="EMBL" id="MFD2116012.1"/>
    </source>
</evidence>
<dbReference type="RefSeq" id="WP_377771760.1">
    <property type="nucleotide sequence ID" value="NZ_JBHUHO010000029.1"/>
</dbReference>
<keyword evidence="14 16" id="KW-0378">Hydrolase</keyword>
<dbReference type="InterPro" id="IPR002125">
    <property type="entry name" value="CMP_dCMP_dom"/>
</dbReference>
<comment type="function">
    <text evidence="1 14">Converts 2,5-diamino-6-(ribosylamino)-4(3h)-pyrimidinone 5'-phosphate into 5-amino-6-(ribosylamino)-2,4(1h,3h)-pyrimidinedione 5'-phosphate.</text>
</comment>
<dbReference type="GO" id="GO:0008835">
    <property type="term" value="F:diaminohydroxyphosphoribosylaminopyrimidine deaminase activity"/>
    <property type="evidence" value="ECO:0007669"/>
    <property type="project" value="UniProtKB-EC"/>
</dbReference>
<evidence type="ECO:0000256" key="8">
    <source>
        <dbReference type="ARBA" id="ARBA00022833"/>
    </source>
</evidence>
<comment type="similarity">
    <text evidence="4 14">In the N-terminal section; belongs to the cytidine and deoxycytidylate deaminase family.</text>
</comment>
<dbReference type="Proteomes" id="UP001597362">
    <property type="component" value="Unassembled WGS sequence"/>
</dbReference>
<keyword evidence="9 14" id="KW-0521">NADP</keyword>
<dbReference type="EMBL" id="JBHUHO010000029">
    <property type="protein sequence ID" value="MFD2116012.1"/>
    <property type="molecule type" value="Genomic_DNA"/>
</dbReference>
<sequence>MVVKMNEAFYMQTALQLAATALGQTGINPVVGCVIVNSGVVVGLGAHLMRGEAHAEVNALRMAEGKTNGATAYVTLEPCSHYGSTPPCCDALIQAGVKKVVIATLDPNPLVAGQGVAKLEAHGIEVSVGVLELEARSLNEKFNYFITSRLPFVTLKTASTLDGKIATATGDSRWITSSKAREEVHAMRHQHSAIMVGVNTIITDDPSLTTRLDVPALHPIRIIADSTLQLPLDAKLLHDKLAPVIILTTTQANADKRQQLELLGVEVIDCGDGLQVDLSLAMRLLGEHNISSILLEGGGTLNGAMLKAKIVNKIILYVGAKIVGDPNAPSNFNFTGVNLMADAVSLEQVHAEMVGEDIKISGYPIYKEEGG</sequence>
<feature type="domain" description="CMP/dCMP-type deaminase" evidence="15">
    <location>
        <begin position="5"/>
        <end position="127"/>
    </location>
</feature>
<comment type="caution">
    <text evidence="16">The sequence shown here is derived from an EMBL/GenBank/DDBJ whole genome shotgun (WGS) entry which is preliminary data.</text>
</comment>
<keyword evidence="11" id="KW-0511">Multifunctional enzyme</keyword>
<dbReference type="InterPro" id="IPR016193">
    <property type="entry name" value="Cytidine_deaminase-like"/>
</dbReference>
<dbReference type="Pfam" id="PF01872">
    <property type="entry name" value="RibD_C"/>
    <property type="match status" value="1"/>
</dbReference>
<dbReference type="PROSITE" id="PS51747">
    <property type="entry name" value="CYT_DCMP_DEAMINASES_2"/>
    <property type="match status" value="1"/>
</dbReference>
<dbReference type="GO" id="GO:0008703">
    <property type="term" value="F:5-amino-6-(5-phosphoribosylamino)uracil reductase activity"/>
    <property type="evidence" value="ECO:0007669"/>
    <property type="project" value="UniProtKB-EC"/>
</dbReference>
<evidence type="ECO:0000256" key="13">
    <source>
        <dbReference type="ARBA" id="ARBA00049886"/>
    </source>
</evidence>
<comment type="pathway">
    <text evidence="3 14">Cofactor biosynthesis; riboflavin biosynthesis; 5-amino-6-(D-ribitylamino)uracil from GTP: step 3/4.</text>
</comment>
<keyword evidence="17" id="KW-1185">Reference proteome</keyword>
<dbReference type="Pfam" id="PF00383">
    <property type="entry name" value="dCMP_cyt_deam_1"/>
    <property type="match status" value="1"/>
</dbReference>
<evidence type="ECO:0000256" key="7">
    <source>
        <dbReference type="ARBA" id="ARBA00022723"/>
    </source>
</evidence>
<dbReference type="SUPFAM" id="SSF53927">
    <property type="entry name" value="Cytidine deaminase-like"/>
    <property type="match status" value="1"/>
</dbReference>
<comment type="catalytic activity">
    <reaction evidence="13 14">
        <text>2,5-diamino-6-hydroxy-4-(5-phosphoribosylamino)-pyrimidine + H2O + H(+) = 5-amino-6-(5-phospho-D-ribosylamino)uracil + NH4(+)</text>
        <dbReference type="Rhea" id="RHEA:21868"/>
        <dbReference type="ChEBI" id="CHEBI:15377"/>
        <dbReference type="ChEBI" id="CHEBI:15378"/>
        <dbReference type="ChEBI" id="CHEBI:28938"/>
        <dbReference type="ChEBI" id="CHEBI:58453"/>
        <dbReference type="ChEBI" id="CHEBI:58614"/>
        <dbReference type="EC" id="3.5.4.26"/>
    </reaction>
</comment>
<dbReference type="Gene3D" id="3.40.140.10">
    <property type="entry name" value="Cytidine Deaminase, domain 2"/>
    <property type="match status" value="1"/>
</dbReference>
<dbReference type="PANTHER" id="PTHR38011:SF7">
    <property type="entry name" value="2,5-DIAMINO-6-RIBOSYLAMINO-4(3H)-PYRIMIDINONE 5'-PHOSPHATE REDUCTASE"/>
    <property type="match status" value="1"/>
</dbReference>
<evidence type="ECO:0000313" key="17">
    <source>
        <dbReference type="Proteomes" id="UP001597362"/>
    </source>
</evidence>
<gene>
    <name evidence="16" type="primary">ribD</name>
    <name evidence="16" type="ORF">ACFSJH_09775</name>
</gene>
<dbReference type="PIRSF" id="PIRSF006769">
    <property type="entry name" value="RibD"/>
    <property type="match status" value="1"/>
</dbReference>
<evidence type="ECO:0000256" key="9">
    <source>
        <dbReference type="ARBA" id="ARBA00022857"/>
    </source>
</evidence>
<evidence type="ECO:0000256" key="2">
    <source>
        <dbReference type="ARBA" id="ARBA00004882"/>
    </source>
</evidence>
<keyword evidence="6 14" id="KW-0686">Riboflavin biosynthesis</keyword>
<dbReference type="SUPFAM" id="SSF53597">
    <property type="entry name" value="Dihydrofolate reductase-like"/>
    <property type="match status" value="1"/>
</dbReference>
<keyword evidence="8 14" id="KW-0862">Zinc</keyword>
<proteinExistence type="inferred from homology"/>
<evidence type="ECO:0000256" key="11">
    <source>
        <dbReference type="ARBA" id="ARBA00023268"/>
    </source>
</evidence>
<dbReference type="Gene3D" id="3.40.430.10">
    <property type="entry name" value="Dihydrofolate Reductase, subunit A"/>
    <property type="match status" value="1"/>
</dbReference>
<reference evidence="17" key="1">
    <citation type="journal article" date="2019" name="Int. J. Syst. Evol. Microbiol.">
        <title>The Global Catalogue of Microorganisms (GCM) 10K type strain sequencing project: providing services to taxonomists for standard genome sequencing and annotation.</title>
        <authorList>
            <consortium name="The Broad Institute Genomics Platform"/>
            <consortium name="The Broad Institute Genome Sequencing Center for Infectious Disease"/>
            <person name="Wu L."/>
            <person name="Ma J."/>
        </authorList>
    </citation>
    <scope>NUCLEOTIDE SEQUENCE [LARGE SCALE GENOMIC DNA]</scope>
    <source>
        <strain evidence="17">GH52</strain>
    </source>
</reference>
<comment type="similarity">
    <text evidence="5 14">In the C-terminal section; belongs to the HTP reductase family.</text>
</comment>
<protein>
    <recommendedName>
        <fullName evidence="14">Riboflavin biosynthesis protein RibD</fullName>
    </recommendedName>
    <domain>
        <recommendedName>
            <fullName evidence="14">Diaminohydroxyphosphoribosylaminopyrimidine deaminase</fullName>
            <shortName evidence="14">DRAP deaminase</shortName>
            <ecNumber evidence="14">3.5.4.26</ecNumber>
        </recommendedName>
        <alternativeName>
            <fullName evidence="14">Riboflavin-specific deaminase</fullName>
        </alternativeName>
    </domain>
    <domain>
        <recommendedName>
            <fullName evidence="14">5-amino-6-(5-phosphoribosylamino)uracil reductase</fullName>
            <ecNumber evidence="14">1.1.1.193</ecNumber>
        </recommendedName>
        <alternativeName>
            <fullName evidence="14">HTP reductase</fullName>
        </alternativeName>
    </domain>
</protein>
<organism evidence="16 17">
    <name type="scientific">Paenibacillus yanchengensis</name>
    <dbReference type="NCBI Taxonomy" id="2035833"/>
    <lineage>
        <taxon>Bacteria</taxon>
        <taxon>Bacillati</taxon>
        <taxon>Bacillota</taxon>
        <taxon>Bacilli</taxon>
        <taxon>Bacillales</taxon>
        <taxon>Paenibacillaceae</taxon>
        <taxon>Paenibacillus</taxon>
    </lineage>
</organism>
<evidence type="ECO:0000256" key="5">
    <source>
        <dbReference type="ARBA" id="ARBA00007417"/>
    </source>
</evidence>
<evidence type="ECO:0000256" key="1">
    <source>
        <dbReference type="ARBA" id="ARBA00002151"/>
    </source>
</evidence>
<name>A0ABW4YKC3_9BACL</name>
<dbReference type="InterPro" id="IPR002734">
    <property type="entry name" value="RibDG_C"/>
</dbReference>
<evidence type="ECO:0000256" key="4">
    <source>
        <dbReference type="ARBA" id="ARBA00005259"/>
    </source>
</evidence>
<keyword evidence="10 14" id="KW-0560">Oxidoreductase</keyword>
<evidence type="ECO:0000256" key="12">
    <source>
        <dbReference type="ARBA" id="ARBA00049861"/>
    </source>
</evidence>
<evidence type="ECO:0000256" key="3">
    <source>
        <dbReference type="ARBA" id="ARBA00004910"/>
    </source>
</evidence>
<dbReference type="EC" id="1.1.1.193" evidence="14"/>
<dbReference type="CDD" id="cd01284">
    <property type="entry name" value="Riboflavin_deaminase-reductase"/>
    <property type="match status" value="1"/>
</dbReference>
<accession>A0ABW4YKC3</accession>
<keyword evidence="7 14" id="KW-0479">Metal-binding</keyword>
<evidence type="ECO:0000256" key="14">
    <source>
        <dbReference type="PIRNR" id="PIRNR006769"/>
    </source>
</evidence>
<dbReference type="EC" id="3.5.4.26" evidence="14"/>
<dbReference type="NCBIfam" id="TIGR00326">
    <property type="entry name" value="eubact_ribD"/>
    <property type="match status" value="1"/>
</dbReference>
<evidence type="ECO:0000256" key="10">
    <source>
        <dbReference type="ARBA" id="ARBA00023002"/>
    </source>
</evidence>
<comment type="cofactor">
    <cofactor evidence="14">
        <name>Zn(2+)</name>
        <dbReference type="ChEBI" id="CHEBI:29105"/>
    </cofactor>
    <text evidence="14">Binds 1 zinc ion.</text>
</comment>
<dbReference type="PROSITE" id="PS00903">
    <property type="entry name" value="CYT_DCMP_DEAMINASES_1"/>
    <property type="match status" value="1"/>
</dbReference>
<dbReference type="InterPro" id="IPR011549">
    <property type="entry name" value="RibD_C"/>
</dbReference>
<comment type="pathway">
    <text evidence="2 14">Cofactor biosynthesis; riboflavin biosynthesis; 5-amino-6-(D-ribitylamino)uracil from GTP: step 2/4.</text>
</comment>
<dbReference type="PANTHER" id="PTHR38011">
    <property type="entry name" value="DIHYDROFOLATE REDUCTASE FAMILY PROTEIN (AFU_ORTHOLOGUE AFUA_8G06820)"/>
    <property type="match status" value="1"/>
</dbReference>
<comment type="catalytic activity">
    <reaction evidence="12 14">
        <text>5-amino-6-(5-phospho-D-ribitylamino)uracil + NADP(+) = 5-amino-6-(5-phospho-D-ribosylamino)uracil + NADPH + H(+)</text>
        <dbReference type="Rhea" id="RHEA:17845"/>
        <dbReference type="ChEBI" id="CHEBI:15378"/>
        <dbReference type="ChEBI" id="CHEBI:57783"/>
        <dbReference type="ChEBI" id="CHEBI:58349"/>
        <dbReference type="ChEBI" id="CHEBI:58421"/>
        <dbReference type="ChEBI" id="CHEBI:58453"/>
        <dbReference type="EC" id="1.1.1.193"/>
    </reaction>
</comment>
<dbReference type="InterPro" id="IPR050765">
    <property type="entry name" value="Riboflavin_Biosynth_HTPR"/>
</dbReference>
<evidence type="ECO:0000256" key="6">
    <source>
        <dbReference type="ARBA" id="ARBA00022619"/>
    </source>
</evidence>
<dbReference type="InterPro" id="IPR016192">
    <property type="entry name" value="APOBEC/CMP_deaminase_Zn-bd"/>
</dbReference>
<evidence type="ECO:0000259" key="15">
    <source>
        <dbReference type="PROSITE" id="PS51747"/>
    </source>
</evidence>